<proteinExistence type="predicted"/>
<feature type="compositionally biased region" description="Basic and acidic residues" evidence="1">
    <location>
        <begin position="1"/>
        <end position="18"/>
    </location>
</feature>
<feature type="transmembrane region" description="Helical" evidence="2">
    <location>
        <begin position="79"/>
        <end position="95"/>
    </location>
</feature>
<evidence type="ECO:0000256" key="1">
    <source>
        <dbReference type="SAM" id="MobiDB-lite"/>
    </source>
</evidence>
<feature type="region of interest" description="Disordered" evidence="1">
    <location>
        <begin position="1"/>
        <end position="21"/>
    </location>
</feature>
<keyword evidence="2" id="KW-0812">Transmembrane</keyword>
<accession>A0A8S5LIA1</accession>
<evidence type="ECO:0000256" key="2">
    <source>
        <dbReference type="SAM" id="Phobius"/>
    </source>
</evidence>
<reference evidence="3" key="1">
    <citation type="journal article" date="2021" name="Proc. Natl. Acad. Sci. U.S.A.">
        <title>A Catalog of Tens of Thousands of Viruses from Human Metagenomes Reveals Hidden Associations with Chronic Diseases.</title>
        <authorList>
            <person name="Tisza M.J."/>
            <person name="Buck C.B."/>
        </authorList>
    </citation>
    <scope>NUCLEOTIDE SEQUENCE</scope>
    <source>
        <strain evidence="3">CtfYP22</strain>
    </source>
</reference>
<feature type="transmembrane region" description="Helical" evidence="2">
    <location>
        <begin position="37"/>
        <end position="59"/>
    </location>
</feature>
<keyword evidence="2" id="KW-1133">Transmembrane helix</keyword>
<protein>
    <submittedName>
        <fullName evidence="3">Uncharacterized protein</fullName>
    </submittedName>
</protein>
<sequence length="102" mass="11387">MRTERSRGRHGIPEDRNPPDYTLVTTNNKAMNRIGIALAYLVACALCVLGFLGFLLIVSDTDHPTMPAVSTSEFLIKKLAGVLLLGITVYTWRAIERYGRQH</sequence>
<evidence type="ECO:0000313" key="3">
    <source>
        <dbReference type="EMBL" id="DAD69788.1"/>
    </source>
</evidence>
<organism evidence="3">
    <name type="scientific">Siphoviridae sp. ctfYP22</name>
    <dbReference type="NCBI Taxonomy" id="2827584"/>
    <lineage>
        <taxon>Viruses</taxon>
        <taxon>Duplodnaviria</taxon>
        <taxon>Heunggongvirae</taxon>
        <taxon>Uroviricota</taxon>
        <taxon>Caudoviricetes</taxon>
    </lineage>
</organism>
<name>A0A8S5LIA1_9CAUD</name>
<keyword evidence="2" id="KW-0472">Membrane</keyword>
<dbReference type="EMBL" id="BK015856">
    <property type="protein sequence ID" value="DAD69788.1"/>
    <property type="molecule type" value="Genomic_DNA"/>
</dbReference>